<gene>
    <name evidence="1" type="ORF">PFLUV_G00088870</name>
</gene>
<keyword evidence="2" id="KW-1185">Reference proteome</keyword>
<dbReference type="EMBL" id="VHII01000007">
    <property type="protein sequence ID" value="KAF1388310.1"/>
    <property type="molecule type" value="Genomic_DNA"/>
</dbReference>
<protein>
    <submittedName>
        <fullName evidence="1">Uncharacterized protein</fullName>
    </submittedName>
</protein>
<comment type="caution">
    <text evidence="1">The sequence shown here is derived from an EMBL/GenBank/DDBJ whole genome shotgun (WGS) entry which is preliminary data.</text>
</comment>
<dbReference type="AlphaFoldDB" id="A0A6A5F4S5"/>
<dbReference type="Proteomes" id="UP000465112">
    <property type="component" value="Chromosome 7"/>
</dbReference>
<evidence type="ECO:0000313" key="2">
    <source>
        <dbReference type="Proteomes" id="UP000465112"/>
    </source>
</evidence>
<evidence type="ECO:0000313" key="1">
    <source>
        <dbReference type="EMBL" id="KAF1388310.1"/>
    </source>
</evidence>
<sequence length="83" mass="9349">MTDDASKVTPTSLPLLLRCGATRLQLSSVWRFLCKKLYLNVTLYTCVRGTSPHLWGDNEDFSLACRTLNLCQRLKPGGLKQSF</sequence>
<reference evidence="1 2" key="1">
    <citation type="submission" date="2019-06" db="EMBL/GenBank/DDBJ databases">
        <title>A chromosome-scale genome assembly of the European perch, Perca fluviatilis.</title>
        <authorList>
            <person name="Roques C."/>
            <person name="Zahm M."/>
            <person name="Cabau C."/>
            <person name="Klopp C."/>
            <person name="Bouchez O."/>
            <person name="Donnadieu C."/>
            <person name="Kuhl H."/>
            <person name="Gislard M."/>
            <person name="Guendouz S."/>
            <person name="Journot L."/>
            <person name="Haffray P."/>
            <person name="Bestin A."/>
            <person name="Morvezen R."/>
            <person name="Feron R."/>
            <person name="Wen M."/>
            <person name="Jouanno E."/>
            <person name="Herpin A."/>
            <person name="Schartl M."/>
            <person name="Postlethwait J."/>
            <person name="Schaerlinger B."/>
            <person name="Chardard D."/>
            <person name="Lecocq T."/>
            <person name="Poncet C."/>
            <person name="Jaffrelo L."/>
            <person name="Lampietro C."/>
            <person name="Guiguen Y."/>
        </authorList>
    </citation>
    <scope>NUCLEOTIDE SEQUENCE [LARGE SCALE GENOMIC DNA]</scope>
    <source>
        <tissue evidence="1">Blood</tissue>
    </source>
</reference>
<organism evidence="1 2">
    <name type="scientific">Perca fluviatilis</name>
    <name type="common">European perch</name>
    <dbReference type="NCBI Taxonomy" id="8168"/>
    <lineage>
        <taxon>Eukaryota</taxon>
        <taxon>Metazoa</taxon>
        <taxon>Chordata</taxon>
        <taxon>Craniata</taxon>
        <taxon>Vertebrata</taxon>
        <taxon>Euteleostomi</taxon>
        <taxon>Actinopterygii</taxon>
        <taxon>Neopterygii</taxon>
        <taxon>Teleostei</taxon>
        <taxon>Neoteleostei</taxon>
        <taxon>Acanthomorphata</taxon>
        <taxon>Eupercaria</taxon>
        <taxon>Perciformes</taxon>
        <taxon>Percoidei</taxon>
        <taxon>Percidae</taxon>
        <taxon>Percinae</taxon>
        <taxon>Perca</taxon>
    </lineage>
</organism>
<name>A0A6A5F4S5_PERFL</name>
<proteinExistence type="predicted"/>
<accession>A0A6A5F4S5</accession>